<dbReference type="RefSeq" id="XP_008619062.1">
    <property type="nucleotide sequence ID" value="XM_008620840.1"/>
</dbReference>
<dbReference type="EMBL" id="JH767207">
    <property type="protein sequence ID" value="EQC27488.1"/>
    <property type="molecule type" value="Genomic_DNA"/>
</dbReference>
<accession>T0R609</accession>
<dbReference type="GeneID" id="19955418"/>
<dbReference type="OMA" id="CEYHRIK"/>
<proteinExistence type="predicted"/>
<gene>
    <name evidence="2" type="ORF">SDRG_14691</name>
</gene>
<dbReference type="VEuPathDB" id="FungiDB:SDRG_14691"/>
<evidence type="ECO:0000313" key="3">
    <source>
        <dbReference type="Proteomes" id="UP000030762"/>
    </source>
</evidence>
<feature type="region of interest" description="Disordered" evidence="1">
    <location>
        <begin position="142"/>
        <end position="182"/>
    </location>
</feature>
<feature type="compositionally biased region" description="Low complexity" evidence="1">
    <location>
        <begin position="165"/>
        <end position="179"/>
    </location>
</feature>
<protein>
    <submittedName>
        <fullName evidence="2">Uncharacterized protein</fullName>
    </submittedName>
</protein>
<evidence type="ECO:0000313" key="2">
    <source>
        <dbReference type="EMBL" id="EQC27488.1"/>
    </source>
</evidence>
<dbReference type="OrthoDB" id="71997at2759"/>
<dbReference type="AlphaFoldDB" id="T0R609"/>
<evidence type="ECO:0000256" key="1">
    <source>
        <dbReference type="SAM" id="MobiDB-lite"/>
    </source>
</evidence>
<organism evidence="2 3">
    <name type="scientific">Saprolegnia diclina (strain VS20)</name>
    <dbReference type="NCBI Taxonomy" id="1156394"/>
    <lineage>
        <taxon>Eukaryota</taxon>
        <taxon>Sar</taxon>
        <taxon>Stramenopiles</taxon>
        <taxon>Oomycota</taxon>
        <taxon>Saprolegniomycetes</taxon>
        <taxon>Saprolegniales</taxon>
        <taxon>Saprolegniaceae</taxon>
        <taxon>Saprolegnia</taxon>
    </lineage>
</organism>
<sequence>MYSDFHNMMAPLPFVSSSPPQNQYSRPSIDLHCMQSTLDALLESDIHDTPRLSGTSAVAPYHSDTIAFLASHPPVLKPSISAAMKASYHEAVTSQVKSGEFISDEARCKYKTGRCPLKRATKRSGRPLLLCEYHRIKQNSIKRKSDTKYRQNRKLARAQKKMHGDLGSPTGSSDSGTPTASLEGDDIELLSYFIL</sequence>
<reference evidence="2 3" key="1">
    <citation type="submission" date="2012-04" db="EMBL/GenBank/DDBJ databases">
        <title>The Genome Sequence of Saprolegnia declina VS20.</title>
        <authorList>
            <consortium name="The Broad Institute Genome Sequencing Platform"/>
            <person name="Russ C."/>
            <person name="Nusbaum C."/>
            <person name="Tyler B."/>
            <person name="van West P."/>
            <person name="Dieguez-Uribeondo J."/>
            <person name="de Bruijn I."/>
            <person name="Tripathy S."/>
            <person name="Jiang R."/>
            <person name="Young S.K."/>
            <person name="Zeng Q."/>
            <person name="Gargeya S."/>
            <person name="Fitzgerald M."/>
            <person name="Haas B."/>
            <person name="Abouelleil A."/>
            <person name="Alvarado L."/>
            <person name="Arachchi H.M."/>
            <person name="Berlin A."/>
            <person name="Chapman S.B."/>
            <person name="Goldberg J."/>
            <person name="Griggs A."/>
            <person name="Gujja S."/>
            <person name="Hansen M."/>
            <person name="Howarth C."/>
            <person name="Imamovic A."/>
            <person name="Larimer J."/>
            <person name="McCowen C."/>
            <person name="Montmayeur A."/>
            <person name="Murphy C."/>
            <person name="Neiman D."/>
            <person name="Pearson M."/>
            <person name="Priest M."/>
            <person name="Roberts A."/>
            <person name="Saif S."/>
            <person name="Shea T."/>
            <person name="Sisk P."/>
            <person name="Sykes S."/>
            <person name="Wortman J."/>
            <person name="Nusbaum C."/>
            <person name="Birren B."/>
        </authorList>
    </citation>
    <scope>NUCLEOTIDE SEQUENCE [LARGE SCALE GENOMIC DNA]</scope>
    <source>
        <strain evidence="2 3">VS20</strain>
    </source>
</reference>
<dbReference type="eggNOG" id="ENOG502SBHB">
    <property type="taxonomic scope" value="Eukaryota"/>
</dbReference>
<dbReference type="Proteomes" id="UP000030762">
    <property type="component" value="Unassembled WGS sequence"/>
</dbReference>
<feature type="compositionally biased region" description="Basic residues" evidence="1">
    <location>
        <begin position="150"/>
        <end position="161"/>
    </location>
</feature>
<keyword evidence="3" id="KW-1185">Reference proteome</keyword>
<dbReference type="InParanoid" id="T0R609"/>
<name>T0R609_SAPDV</name>